<evidence type="ECO:0000256" key="7">
    <source>
        <dbReference type="ARBA" id="ARBA00023136"/>
    </source>
</evidence>
<feature type="transmembrane region" description="Helical" evidence="8">
    <location>
        <begin position="138"/>
        <end position="163"/>
    </location>
</feature>
<evidence type="ECO:0000256" key="2">
    <source>
        <dbReference type="ARBA" id="ARBA00009773"/>
    </source>
</evidence>
<evidence type="ECO:0000256" key="5">
    <source>
        <dbReference type="ARBA" id="ARBA00022692"/>
    </source>
</evidence>
<keyword evidence="3" id="KW-0813">Transport</keyword>
<dbReference type="PANTHER" id="PTHR21716">
    <property type="entry name" value="TRANSMEMBRANE PROTEIN"/>
    <property type="match status" value="1"/>
</dbReference>
<dbReference type="InterPro" id="IPR002549">
    <property type="entry name" value="AI-2E-like"/>
</dbReference>
<comment type="subcellular location">
    <subcellularLocation>
        <location evidence="1">Cell membrane</location>
        <topology evidence="1">Multi-pass membrane protein</topology>
    </subcellularLocation>
</comment>
<keyword evidence="5 8" id="KW-0812">Transmembrane</keyword>
<dbReference type="Proteomes" id="UP000319514">
    <property type="component" value="Unassembled WGS sequence"/>
</dbReference>
<sequence length="351" mass="36312">MAAGYGWRLIVVAAAVYLMFAAAARLTFVAVAVFVGLVITALLRPVVDVASRVVPRGVAVPAALLLTLALIAGVFTFIGSSVAVQSQSLGAQFADGLADIERSLAASPLHLRAVDLTRMGEQARTWLTSNGGSLAGHALGGAGVAIELLTGLLLAVFCSIFFLSSGDRIWAWLLGQTTGDGRRWDIAARAGWATFAGYTRGVVIIAGTNAVLVCVTLLVLRVPLALPLALLVFFAAFVPLIGSPVALAVATLVALAARGPLIALLVLALIVVIGQIEAHVLHPLVMSRAVRLHPLVVALTVACGTVLAGVVGAVIAVPLVAVTWSMWNAWRTRPEQPEAPVAMQHAADDGD</sequence>
<evidence type="ECO:0000256" key="8">
    <source>
        <dbReference type="SAM" id="Phobius"/>
    </source>
</evidence>
<evidence type="ECO:0000256" key="6">
    <source>
        <dbReference type="ARBA" id="ARBA00022989"/>
    </source>
</evidence>
<evidence type="ECO:0000313" key="9">
    <source>
        <dbReference type="EMBL" id="TQL60922.1"/>
    </source>
</evidence>
<dbReference type="EMBL" id="VFOQ01000001">
    <property type="protein sequence ID" value="TQL60922.1"/>
    <property type="molecule type" value="Genomic_DNA"/>
</dbReference>
<feature type="transmembrane region" description="Helical" evidence="8">
    <location>
        <begin position="262"/>
        <end position="285"/>
    </location>
</feature>
<organism evidence="9 10">
    <name type="scientific">Oryzihumus leptocrescens</name>
    <dbReference type="NCBI Taxonomy" id="297536"/>
    <lineage>
        <taxon>Bacteria</taxon>
        <taxon>Bacillati</taxon>
        <taxon>Actinomycetota</taxon>
        <taxon>Actinomycetes</taxon>
        <taxon>Micrococcales</taxon>
        <taxon>Intrasporangiaceae</taxon>
        <taxon>Oryzihumus</taxon>
    </lineage>
</organism>
<dbReference type="GO" id="GO:0005886">
    <property type="term" value="C:plasma membrane"/>
    <property type="evidence" value="ECO:0007669"/>
    <property type="project" value="UniProtKB-SubCell"/>
</dbReference>
<evidence type="ECO:0000256" key="4">
    <source>
        <dbReference type="ARBA" id="ARBA00022475"/>
    </source>
</evidence>
<feature type="transmembrane region" description="Helical" evidence="8">
    <location>
        <begin position="28"/>
        <end position="46"/>
    </location>
</feature>
<evidence type="ECO:0000256" key="1">
    <source>
        <dbReference type="ARBA" id="ARBA00004651"/>
    </source>
</evidence>
<name>A0A542ZKN5_9MICO</name>
<evidence type="ECO:0000313" key="10">
    <source>
        <dbReference type="Proteomes" id="UP000319514"/>
    </source>
</evidence>
<keyword evidence="6 8" id="KW-1133">Transmembrane helix</keyword>
<proteinExistence type="inferred from homology"/>
<feature type="transmembrane region" description="Helical" evidence="8">
    <location>
        <begin position="228"/>
        <end position="255"/>
    </location>
</feature>
<keyword evidence="7 8" id="KW-0472">Membrane</keyword>
<feature type="transmembrane region" description="Helical" evidence="8">
    <location>
        <begin position="5"/>
        <end position="22"/>
    </location>
</feature>
<feature type="transmembrane region" description="Helical" evidence="8">
    <location>
        <begin position="202"/>
        <end position="222"/>
    </location>
</feature>
<keyword evidence="10" id="KW-1185">Reference proteome</keyword>
<reference evidence="9 10" key="1">
    <citation type="submission" date="2019-06" db="EMBL/GenBank/DDBJ databases">
        <title>Sequencing the genomes of 1000 actinobacteria strains.</title>
        <authorList>
            <person name="Klenk H.-P."/>
        </authorList>
    </citation>
    <scope>NUCLEOTIDE SEQUENCE [LARGE SCALE GENOMIC DNA]</scope>
    <source>
        <strain evidence="9 10">DSM 18082</strain>
    </source>
</reference>
<dbReference type="AlphaFoldDB" id="A0A542ZKN5"/>
<comment type="similarity">
    <text evidence="2">Belongs to the autoinducer-2 exporter (AI-2E) (TC 2.A.86) family.</text>
</comment>
<evidence type="ECO:0000256" key="3">
    <source>
        <dbReference type="ARBA" id="ARBA00022448"/>
    </source>
</evidence>
<feature type="transmembrane region" description="Helical" evidence="8">
    <location>
        <begin position="58"/>
        <end position="78"/>
    </location>
</feature>
<keyword evidence="4" id="KW-1003">Cell membrane</keyword>
<dbReference type="GO" id="GO:0055085">
    <property type="term" value="P:transmembrane transport"/>
    <property type="evidence" value="ECO:0007669"/>
    <property type="project" value="TreeGrafter"/>
</dbReference>
<dbReference type="PANTHER" id="PTHR21716:SF53">
    <property type="entry name" value="PERMEASE PERM-RELATED"/>
    <property type="match status" value="1"/>
</dbReference>
<accession>A0A542ZKN5</accession>
<feature type="transmembrane region" description="Helical" evidence="8">
    <location>
        <begin position="297"/>
        <end position="324"/>
    </location>
</feature>
<gene>
    <name evidence="9" type="ORF">FB474_2322</name>
</gene>
<protein>
    <submittedName>
        <fullName evidence="9">Putative PurR-regulated permease PerM</fullName>
    </submittedName>
</protein>
<dbReference type="Pfam" id="PF01594">
    <property type="entry name" value="AI-2E_transport"/>
    <property type="match status" value="1"/>
</dbReference>
<comment type="caution">
    <text evidence="9">The sequence shown here is derived from an EMBL/GenBank/DDBJ whole genome shotgun (WGS) entry which is preliminary data.</text>
</comment>